<evidence type="ECO:0000313" key="2">
    <source>
        <dbReference type="EMBL" id="PLC40650.1"/>
    </source>
</evidence>
<evidence type="ECO:0000259" key="1">
    <source>
        <dbReference type="Pfam" id="PF15567"/>
    </source>
</evidence>
<reference evidence="2 3" key="1">
    <citation type="submission" date="2017-12" db="EMBL/GenBank/DDBJ databases">
        <title>Draft genome sequence of Ralstonia pickettii 52.</title>
        <authorList>
            <person name="Zheng B."/>
        </authorList>
    </citation>
    <scope>NUCLEOTIDE SEQUENCE [LARGE SCALE GENOMIC DNA]</scope>
    <source>
        <strain evidence="2 3">52</strain>
    </source>
</reference>
<name>A0A2N4TLQ5_RALPI</name>
<feature type="domain" description="Immunity protein 35" evidence="1">
    <location>
        <begin position="8"/>
        <end position="75"/>
    </location>
</feature>
<dbReference type="EMBL" id="PKQE01000005">
    <property type="protein sequence ID" value="PLC40650.1"/>
    <property type="molecule type" value="Genomic_DNA"/>
</dbReference>
<dbReference type="AlphaFoldDB" id="A0A2N4TLQ5"/>
<sequence length="179" mass="19476">MELTAERAKEIAQHAITKAGWDGNDAIVVDEYTQEFDVGWVFYYQSARFLETGEFGFSLVGNAPVFVSRQDGYTAFISYLRPVVESIEAFRACGDANAYQVGKVRLTGWLPGADRVEAIQLVRKFASLSLEGAKQAVDCCLASQNADIDTSDVASAKDLVARLAEIGFLSAVVYRSAVA</sequence>
<dbReference type="Pfam" id="PF15567">
    <property type="entry name" value="Imm35"/>
    <property type="match status" value="1"/>
</dbReference>
<comment type="caution">
    <text evidence="2">The sequence shown here is derived from an EMBL/GenBank/DDBJ whole genome shotgun (WGS) entry which is preliminary data.</text>
</comment>
<accession>A0A2N4TLQ5</accession>
<gene>
    <name evidence="2" type="ORF">C0Q88_19530</name>
</gene>
<organism evidence="2 3">
    <name type="scientific">Ralstonia pickettii</name>
    <name type="common">Burkholderia pickettii</name>
    <dbReference type="NCBI Taxonomy" id="329"/>
    <lineage>
        <taxon>Bacteria</taxon>
        <taxon>Pseudomonadati</taxon>
        <taxon>Pseudomonadota</taxon>
        <taxon>Betaproteobacteria</taxon>
        <taxon>Burkholderiales</taxon>
        <taxon>Burkholderiaceae</taxon>
        <taxon>Ralstonia</taxon>
    </lineage>
</organism>
<evidence type="ECO:0000313" key="3">
    <source>
        <dbReference type="Proteomes" id="UP000234456"/>
    </source>
</evidence>
<dbReference type="OrthoDB" id="3542635at2"/>
<protein>
    <recommendedName>
        <fullName evidence="1">Immunity protein 35 domain-containing protein</fullName>
    </recommendedName>
</protein>
<dbReference type="Proteomes" id="UP000234456">
    <property type="component" value="Unassembled WGS sequence"/>
</dbReference>
<proteinExistence type="predicted"/>
<dbReference type="InterPro" id="IPR029082">
    <property type="entry name" value="Imm35"/>
</dbReference>
<dbReference type="RefSeq" id="WP_102066956.1">
    <property type="nucleotide sequence ID" value="NZ_PKQE01000005.1"/>
</dbReference>